<protein>
    <submittedName>
        <fullName evidence="2">Uncharacterized protein</fullName>
    </submittedName>
</protein>
<sequence length="298" mass="34516">MRGNLFLVFVLFGSTFGQFEPDGSNMNVVVVKDQLPSFATLTLLNTQIAKPQPASAEILPWWAWLLIAIGCLAAVAGGVYLVVILCKPKEKKNEIKNIPTTAIVETLEEATRQREAFERIIRKNAEKARMPDLPKNFDKQQKLIYGCVTVEAMMFPYWQIKDRLLKRYPPRKGKEYEWFTETILEWFIYFNPCDAFPEEVVEDMPTPKGVTRIQDFYDENDLGKALDPGEVELFSCGPNELVYKFTKLWKDCKQTCLKWGMKKGEDGAYHMNRNIEENVVKNEGTGRQYRTFMFVQEY</sequence>
<reference evidence="2" key="1">
    <citation type="submission" date="2022-11" db="UniProtKB">
        <authorList>
            <consortium name="WormBaseParasite"/>
        </authorList>
    </citation>
    <scope>IDENTIFICATION</scope>
</reference>
<evidence type="ECO:0000313" key="1">
    <source>
        <dbReference type="Proteomes" id="UP000887576"/>
    </source>
</evidence>
<accession>A0AC34R0C9</accession>
<organism evidence="1 2">
    <name type="scientific">Panagrolaimus sp. JU765</name>
    <dbReference type="NCBI Taxonomy" id="591449"/>
    <lineage>
        <taxon>Eukaryota</taxon>
        <taxon>Metazoa</taxon>
        <taxon>Ecdysozoa</taxon>
        <taxon>Nematoda</taxon>
        <taxon>Chromadorea</taxon>
        <taxon>Rhabditida</taxon>
        <taxon>Tylenchina</taxon>
        <taxon>Panagrolaimomorpha</taxon>
        <taxon>Panagrolaimoidea</taxon>
        <taxon>Panagrolaimidae</taxon>
        <taxon>Panagrolaimus</taxon>
    </lineage>
</organism>
<dbReference type="Proteomes" id="UP000887576">
    <property type="component" value="Unplaced"/>
</dbReference>
<evidence type="ECO:0000313" key="2">
    <source>
        <dbReference type="WBParaSite" id="JU765_v2.g2248.t1"/>
    </source>
</evidence>
<proteinExistence type="predicted"/>
<name>A0AC34R0C9_9BILA</name>
<dbReference type="WBParaSite" id="JU765_v2.g2248.t1">
    <property type="protein sequence ID" value="JU765_v2.g2248.t1"/>
    <property type="gene ID" value="JU765_v2.g2248"/>
</dbReference>